<organism evidence="12 13">
    <name type="scientific">Allofrancisella frigidaquae</name>
    <dbReference type="NCBI Taxonomy" id="1085644"/>
    <lineage>
        <taxon>Bacteria</taxon>
        <taxon>Pseudomonadati</taxon>
        <taxon>Pseudomonadota</taxon>
        <taxon>Gammaproteobacteria</taxon>
        <taxon>Thiotrichales</taxon>
        <taxon>Francisellaceae</taxon>
        <taxon>Allofrancisella</taxon>
    </lineage>
</organism>
<gene>
    <name evidence="10 12" type="primary">recC</name>
    <name evidence="12" type="ORF">E3E15_01990</name>
</gene>
<dbReference type="GO" id="GO:0000724">
    <property type="term" value="P:double-strand break repair via homologous recombination"/>
    <property type="evidence" value="ECO:0007669"/>
    <property type="project" value="UniProtKB-UniRule"/>
</dbReference>
<keyword evidence="6 10" id="KW-0269">Exonuclease</keyword>
<accession>A0A6M3HVW3</accession>
<dbReference type="PIRSF" id="PIRSF000980">
    <property type="entry name" value="RecC"/>
    <property type="match status" value="1"/>
</dbReference>
<keyword evidence="2 10" id="KW-0547">Nucleotide-binding</keyword>
<protein>
    <recommendedName>
        <fullName evidence="10">RecBCD enzyme subunit RecC</fullName>
    </recommendedName>
    <alternativeName>
        <fullName evidence="10">Exonuclease V subunit RecC</fullName>
        <shortName evidence="10">ExoV subunit RecC</shortName>
    </alternativeName>
    <alternativeName>
        <fullName evidence="10">Helicase/nuclease RecBCD subunit RecC</fullName>
    </alternativeName>
</protein>
<dbReference type="InterPro" id="IPR006697">
    <property type="entry name" value="RecC"/>
</dbReference>
<dbReference type="Gene3D" id="1.10.10.160">
    <property type="match status" value="1"/>
</dbReference>
<keyword evidence="7 10" id="KW-0067">ATP-binding</keyword>
<dbReference type="Gene3D" id="1.10.10.990">
    <property type="match status" value="1"/>
</dbReference>
<dbReference type="GO" id="GO:0003677">
    <property type="term" value="F:DNA binding"/>
    <property type="evidence" value="ECO:0007669"/>
    <property type="project" value="UniProtKB-UniRule"/>
</dbReference>
<sequence>MALYTYPSNKLEYLVKIFSKLLQFNKKEIFKPTYILVGSRGMQHWLSMELAKQNSISMNTKFDMINSFIINTSYKITNNQSHKKAYSKEVLSWRIFKLLDDIGVAKLKNYYKDSSQRKYQLSSQIANVFSKYIKYRPAWLEKWQNLQFISNSPSEDELWQAKLWQLLTSENPKTPIQIQKQGIGKLSSETLPKDIYIFGVSAISPNNLEFLLEVAKYTNIHLLYLNPCSEYWYDLKKAKIASWLNTEEDFTIQPLLASFGQQGKDFFNQLLEQNQQEFTSFEHVCENIKITPSDGGSLLTNIQRNILELNTEKYTNSIDNSVIINSCHSPLREIQVLHDNLLELFEQNSTLQPQDVLVMCPNIEDYAPYIESVFTKSPSDSPNRLPCSIADRSIIDSESLAASFIEILKLPDSNFEVTKIIDYLSVPALQRKFDITLEQLETIKYWLTKACIHRGLNNQTFSWNWGLKRLLLGFCLADEPMIIEDSLQTLPNIQTNDIQELGKLYELIELLQSFSEELKQKRSAHDWQEFLLKILDTLFNIDDSDEYIANVIKQNIAKIVQYTDQANFTGLIDLAIIRNILTTALSEPIVNNHFLRGKITFCSMTPMRSIPFKVIAMLGLNSTTYPRKDTKISFDLTNHFSAQKGDRTKRDDDKYLFLETIISARSVLYLSFQGNSYKNNSEQEPSLIIKEFISYLETHYSWNLKYNLKKYPLHPFSPKCYSKNYQSYDDKWLKLIRAEKQNFNSQRNNDIELPTKFSLQEIVNIFEDPFKAYSQHTLGLTLQENEPGLSDTEPFEIDALQTYKIKEHFLNCHENHKDIDLSVKHLRFSGRLPQSPLTDELLHQNLDLISGFYDKIGHLNLQNLTLEANIQNIKIYSNVKLSSDNTLILYKVSSLKPKDKLQLYLKCMLYNHIYNEKITGEYLYINDKKVESFKINTFEIENVEDELSHYLIQAINFLKQPTLAHTSLLEPAFQENNNKINEVLYKGPRPLTKNLYYKLLNDNRFNTENLNKYYTKAFKDIILNNK</sequence>
<dbReference type="SUPFAM" id="SSF52540">
    <property type="entry name" value="P-loop containing nucleoside triphosphate hydrolases"/>
    <property type="match status" value="2"/>
</dbReference>
<evidence type="ECO:0000313" key="12">
    <source>
        <dbReference type="EMBL" id="QIV94191.1"/>
    </source>
</evidence>
<evidence type="ECO:0000313" key="13">
    <source>
        <dbReference type="Proteomes" id="UP000503320"/>
    </source>
</evidence>
<evidence type="ECO:0000256" key="5">
    <source>
        <dbReference type="ARBA" id="ARBA00022806"/>
    </source>
</evidence>
<evidence type="ECO:0000256" key="3">
    <source>
        <dbReference type="ARBA" id="ARBA00022763"/>
    </source>
</evidence>
<evidence type="ECO:0000256" key="4">
    <source>
        <dbReference type="ARBA" id="ARBA00022801"/>
    </source>
</evidence>
<dbReference type="Pfam" id="PF17946">
    <property type="entry name" value="RecC_C"/>
    <property type="match status" value="1"/>
</dbReference>
<keyword evidence="13" id="KW-1185">Reference proteome</keyword>
<dbReference type="GO" id="GO:0005524">
    <property type="term" value="F:ATP binding"/>
    <property type="evidence" value="ECO:0007669"/>
    <property type="project" value="UniProtKB-UniRule"/>
</dbReference>
<proteinExistence type="inferred from homology"/>
<dbReference type="HAMAP" id="MF_01486">
    <property type="entry name" value="RecC"/>
    <property type="match status" value="1"/>
</dbReference>
<keyword evidence="1 10" id="KW-0540">Nuclease</keyword>
<dbReference type="PANTHER" id="PTHR30591">
    <property type="entry name" value="RECBCD ENZYME SUBUNIT RECC"/>
    <property type="match status" value="1"/>
</dbReference>
<comment type="similarity">
    <text evidence="10">Belongs to the RecC family.</text>
</comment>
<evidence type="ECO:0000256" key="7">
    <source>
        <dbReference type="ARBA" id="ARBA00022840"/>
    </source>
</evidence>
<name>A0A6M3HVW3_9GAMM</name>
<dbReference type="RefSeq" id="WP_172106390.1">
    <property type="nucleotide sequence ID" value="NZ_CP038017.1"/>
</dbReference>
<dbReference type="Gene3D" id="3.40.50.300">
    <property type="entry name" value="P-loop containing nucleotide triphosphate hydrolases"/>
    <property type="match status" value="2"/>
</dbReference>
<dbReference type="Proteomes" id="UP000503320">
    <property type="component" value="Chromosome"/>
</dbReference>
<evidence type="ECO:0000256" key="1">
    <source>
        <dbReference type="ARBA" id="ARBA00022722"/>
    </source>
</evidence>
<evidence type="ECO:0000256" key="8">
    <source>
        <dbReference type="ARBA" id="ARBA00023125"/>
    </source>
</evidence>
<reference evidence="12 13" key="1">
    <citation type="submission" date="2019-03" db="EMBL/GenBank/DDBJ databases">
        <title>Complete Genome Sequence of Allofrancisella frigidaquae Strain SYSU 10HL1970 Isolated from Water-Cooling Systems in China.</title>
        <authorList>
            <person name="Ohrman C."/>
            <person name="Uneklint I."/>
            <person name="Sjodin A."/>
        </authorList>
    </citation>
    <scope>NUCLEOTIDE SEQUENCE [LARGE SCALE GENOMIC DNA]</scope>
    <source>
        <strain evidence="12 13">SYSU 10HL1970</strain>
    </source>
</reference>
<dbReference type="GO" id="GO:0008854">
    <property type="term" value="F:exodeoxyribonuclease V activity"/>
    <property type="evidence" value="ECO:0007669"/>
    <property type="project" value="InterPro"/>
</dbReference>
<dbReference type="NCBIfam" id="TIGR01450">
    <property type="entry name" value="recC"/>
    <property type="match status" value="1"/>
</dbReference>
<keyword evidence="8 10" id="KW-0238">DNA-binding</keyword>
<dbReference type="GO" id="GO:0009338">
    <property type="term" value="C:exodeoxyribonuclease V complex"/>
    <property type="evidence" value="ECO:0007669"/>
    <property type="project" value="InterPro"/>
</dbReference>
<dbReference type="PANTHER" id="PTHR30591:SF1">
    <property type="entry name" value="RECBCD ENZYME SUBUNIT RECC"/>
    <property type="match status" value="1"/>
</dbReference>
<dbReference type="KEGG" id="afri:E3E15_01990"/>
<dbReference type="InterPro" id="IPR027417">
    <property type="entry name" value="P-loop_NTPase"/>
</dbReference>
<dbReference type="Gene3D" id="3.40.50.10930">
    <property type="match status" value="1"/>
</dbReference>
<keyword evidence="4 10" id="KW-0378">Hydrolase</keyword>
<keyword evidence="3 10" id="KW-0227">DNA damage</keyword>
<dbReference type="InterPro" id="IPR011335">
    <property type="entry name" value="Restrct_endonuc-II-like"/>
</dbReference>
<evidence type="ECO:0000256" key="2">
    <source>
        <dbReference type="ARBA" id="ARBA00022741"/>
    </source>
</evidence>
<evidence type="ECO:0000259" key="11">
    <source>
        <dbReference type="Pfam" id="PF17946"/>
    </source>
</evidence>
<dbReference type="GO" id="GO:0003678">
    <property type="term" value="F:DNA helicase activity"/>
    <property type="evidence" value="ECO:0007669"/>
    <property type="project" value="UniProtKB-UniRule"/>
</dbReference>
<dbReference type="SUPFAM" id="SSF52980">
    <property type="entry name" value="Restriction endonuclease-like"/>
    <property type="match status" value="1"/>
</dbReference>
<dbReference type="InterPro" id="IPR041500">
    <property type="entry name" value="RecC_C"/>
</dbReference>
<comment type="subunit">
    <text evidence="10">Heterotrimer of RecB, RecC and RecD. All subunits contribute to DNA-binding.</text>
</comment>
<keyword evidence="9 10" id="KW-0234">DNA repair</keyword>
<keyword evidence="5 10" id="KW-0347">Helicase</keyword>
<comment type="miscellaneous">
    <text evidence="10">In the RecBCD complex, RecB has a slow 3'-5' helicase, an exonuclease activity and loads RecA onto ssDNA, RecD has a fast 5'-3' helicase activity, while RecC stimulates the ATPase and processivity of the RecB helicase and contributes to recognition of the Chi site.</text>
</comment>
<dbReference type="EMBL" id="CP038017">
    <property type="protein sequence ID" value="QIV94191.1"/>
    <property type="molecule type" value="Genomic_DNA"/>
</dbReference>
<dbReference type="AlphaFoldDB" id="A0A6M3HVW3"/>
<evidence type="ECO:0000256" key="9">
    <source>
        <dbReference type="ARBA" id="ARBA00023204"/>
    </source>
</evidence>
<dbReference type="Pfam" id="PF04257">
    <property type="entry name" value="Exonuc_V_gamma"/>
    <property type="match status" value="1"/>
</dbReference>
<feature type="domain" description="RecC C-terminal" evidence="11">
    <location>
        <begin position="755"/>
        <end position="954"/>
    </location>
</feature>
<evidence type="ECO:0000256" key="10">
    <source>
        <dbReference type="HAMAP-Rule" id="MF_01486"/>
    </source>
</evidence>
<comment type="function">
    <text evidence="10">A helicase/nuclease that prepares dsDNA breaks (DSB) for recombinational DNA repair. Binds to DSBs and unwinds DNA via a highly rapid and processive ATP-dependent bidirectional helicase activity. Unwinds dsDNA until it encounters a Chi (crossover hotspot instigator) sequence from the 3' direction. Cuts ssDNA a few nucleotides 3' to the Chi site. The properties and activities of the enzyme are changed at Chi. The Chi-altered holoenzyme produces a long 3'-ssDNA overhang and facilitates RecA-binding to the ssDNA for homologous DNA recombination and repair. Holoenzyme degrades any linearized DNA that is unable to undergo homologous recombination. In the holoenzyme this subunit recognizes the wild-type Chi sequence, and when added to isolated RecB increases its ATP-dependent helicase processivity.</text>
</comment>
<evidence type="ECO:0000256" key="6">
    <source>
        <dbReference type="ARBA" id="ARBA00022839"/>
    </source>
</evidence>
<dbReference type="InterPro" id="IPR013986">
    <property type="entry name" value="DExx_box_DNA_helicase_dom_sf"/>
</dbReference>